<dbReference type="EMBL" id="CAIX01000059">
    <property type="protein sequence ID" value="CCI44005.1"/>
    <property type="molecule type" value="Genomic_DNA"/>
</dbReference>
<gene>
    <name evidence="1" type="ORF">BN9_047890</name>
</gene>
<proteinExistence type="predicted"/>
<sequence>MYQSDALDDWFRTRVAALLTDVDVYTDYVKGTLQDEDSDVSARVCNACEFLSSASAGVLAEEEQTKLLNAAEMKAEVEEIVAIAQMYLQWNRSKPNSRN</sequence>
<dbReference type="AlphaFoldDB" id="A0A024GBV4"/>
<evidence type="ECO:0000313" key="2">
    <source>
        <dbReference type="Proteomes" id="UP000053237"/>
    </source>
</evidence>
<dbReference type="Proteomes" id="UP000053237">
    <property type="component" value="Unassembled WGS sequence"/>
</dbReference>
<reference evidence="1 2" key="1">
    <citation type="submission" date="2012-05" db="EMBL/GenBank/DDBJ databases">
        <title>Recombination and specialization in a pathogen metapopulation.</title>
        <authorList>
            <person name="Gardiner A."/>
            <person name="Kemen E."/>
            <person name="Schultz-Larsen T."/>
            <person name="MacLean D."/>
            <person name="Van Oosterhout C."/>
            <person name="Jones J.D.G."/>
        </authorList>
    </citation>
    <scope>NUCLEOTIDE SEQUENCE [LARGE SCALE GENOMIC DNA]</scope>
    <source>
        <strain evidence="1 2">Ac Nc2</strain>
    </source>
</reference>
<evidence type="ECO:0000313" key="1">
    <source>
        <dbReference type="EMBL" id="CCI44005.1"/>
    </source>
</evidence>
<accession>A0A024GBV4</accession>
<protein>
    <submittedName>
        <fullName evidence="1">Uncharacterized protein</fullName>
    </submittedName>
</protein>
<organism evidence="1 2">
    <name type="scientific">Albugo candida</name>
    <dbReference type="NCBI Taxonomy" id="65357"/>
    <lineage>
        <taxon>Eukaryota</taxon>
        <taxon>Sar</taxon>
        <taxon>Stramenopiles</taxon>
        <taxon>Oomycota</taxon>
        <taxon>Peronosporomycetes</taxon>
        <taxon>Albuginales</taxon>
        <taxon>Albuginaceae</taxon>
        <taxon>Albugo</taxon>
    </lineage>
</organism>
<comment type="caution">
    <text evidence="1">The sequence shown here is derived from an EMBL/GenBank/DDBJ whole genome shotgun (WGS) entry which is preliminary data.</text>
</comment>
<dbReference type="InParanoid" id="A0A024GBV4"/>
<keyword evidence="2" id="KW-1185">Reference proteome</keyword>
<dbReference type="OrthoDB" id="2187466at2759"/>
<name>A0A024GBV4_9STRA</name>